<dbReference type="InterPro" id="IPR005346">
    <property type="entry name" value="RnfH"/>
</dbReference>
<accession>A0ABX1PZQ8</accession>
<comment type="caution">
    <text evidence="3">The sequence shown here is derived from an EMBL/GenBank/DDBJ whole genome shotgun (WGS) entry which is preliminary data.</text>
</comment>
<dbReference type="SUPFAM" id="SSF54285">
    <property type="entry name" value="MoaD/ThiS"/>
    <property type="match status" value="1"/>
</dbReference>
<dbReference type="Gene3D" id="3.10.20.280">
    <property type="entry name" value="RnfH-like"/>
    <property type="match status" value="1"/>
</dbReference>
<dbReference type="PANTHER" id="PTHR37483:SF1">
    <property type="entry name" value="UPF0125 PROTEIN RATB"/>
    <property type="match status" value="1"/>
</dbReference>
<dbReference type="PANTHER" id="PTHR37483">
    <property type="entry name" value="UPF0125 PROTEIN RATB"/>
    <property type="match status" value="1"/>
</dbReference>
<dbReference type="RefSeq" id="WP_169255866.1">
    <property type="nucleotide sequence ID" value="NZ_WTVN01000012.1"/>
</dbReference>
<evidence type="ECO:0000256" key="2">
    <source>
        <dbReference type="HAMAP-Rule" id="MF_00460"/>
    </source>
</evidence>
<keyword evidence="4" id="KW-1185">Reference proteome</keyword>
<protein>
    <recommendedName>
        <fullName evidence="2">UPF0125 protein GPA22_09650</fullName>
    </recommendedName>
</protein>
<organism evidence="3 4">
    <name type="scientific">Aromatoleum toluvorans</name>
    <dbReference type="NCBI Taxonomy" id="92002"/>
    <lineage>
        <taxon>Bacteria</taxon>
        <taxon>Pseudomonadati</taxon>
        <taxon>Pseudomonadota</taxon>
        <taxon>Betaproteobacteria</taxon>
        <taxon>Rhodocyclales</taxon>
        <taxon>Rhodocyclaceae</taxon>
        <taxon>Aromatoleum</taxon>
    </lineage>
</organism>
<proteinExistence type="inferred from homology"/>
<evidence type="ECO:0000313" key="3">
    <source>
        <dbReference type="EMBL" id="NMG43991.1"/>
    </source>
</evidence>
<gene>
    <name evidence="3" type="ORF">GPA22_09650</name>
</gene>
<dbReference type="Proteomes" id="UP000623795">
    <property type="component" value="Unassembled WGS sequence"/>
</dbReference>
<dbReference type="NCBIfam" id="NF002490">
    <property type="entry name" value="PRK01777.1"/>
    <property type="match status" value="1"/>
</dbReference>
<evidence type="ECO:0000313" key="4">
    <source>
        <dbReference type="Proteomes" id="UP000623795"/>
    </source>
</evidence>
<reference evidence="3 4" key="1">
    <citation type="submission" date="2019-12" db="EMBL/GenBank/DDBJ databases">
        <title>Comparative genomics gives insights into the taxonomy of the Azoarcus-Aromatoleum group and reveals separate origins of nif in the plant-associated Azoarcus and non-plant-associated Aromatoleum sub-groups.</title>
        <authorList>
            <person name="Lafos M."/>
            <person name="Maluk M."/>
            <person name="Batista M."/>
            <person name="Junghare M."/>
            <person name="Carmona M."/>
            <person name="Faoro H."/>
            <person name="Cruz L.M."/>
            <person name="Battistoni F."/>
            <person name="De Souza E."/>
            <person name="Pedrosa F."/>
            <person name="Chen W.-M."/>
            <person name="Poole P.S."/>
            <person name="Dixon R.A."/>
            <person name="James E.K."/>
        </authorList>
    </citation>
    <scope>NUCLEOTIDE SEQUENCE [LARGE SCALE GENOMIC DNA]</scope>
    <source>
        <strain evidence="3 4">Td21</strain>
    </source>
</reference>
<dbReference type="HAMAP" id="MF_00460">
    <property type="entry name" value="UPF0125_RnfH"/>
    <property type="match status" value="1"/>
</dbReference>
<dbReference type="InterPro" id="IPR016155">
    <property type="entry name" value="Mopterin_synth/thiamin_S_b"/>
</dbReference>
<dbReference type="EMBL" id="WTVN01000012">
    <property type="protein sequence ID" value="NMG43991.1"/>
    <property type="molecule type" value="Genomic_DNA"/>
</dbReference>
<dbReference type="Pfam" id="PF03658">
    <property type="entry name" value="Ub-RnfH"/>
    <property type="match status" value="1"/>
</dbReference>
<dbReference type="InterPro" id="IPR037021">
    <property type="entry name" value="RnfH_sf"/>
</dbReference>
<evidence type="ECO:0000256" key="1">
    <source>
        <dbReference type="ARBA" id="ARBA00010645"/>
    </source>
</evidence>
<name>A0ABX1PZQ8_9RHOO</name>
<comment type="similarity">
    <text evidence="1 2">Belongs to the UPF0125 (RnfH) family.</text>
</comment>
<sequence length="106" mass="11702">MTAFIDVEVAYALTAKQELIKVRVAAGATVRDAIEASGILRKHPDIELDGRNKVGVFAKLTRLDTVLRDRDRVEIYRPLIADPKAVRKQRAEEGKVMKKGGGSAEE</sequence>